<comment type="subunit">
    <text evidence="10">Heterotetramer; composed of two copies of TRM6 and two copies of TRM61.</text>
</comment>
<dbReference type="PANTHER" id="PTHR12133:SF2">
    <property type="entry name" value="TRNA (ADENINE(58)-N(1))-METHYLTRANSFERASE CATALYTIC SUBUNIT TRMT61A"/>
    <property type="match status" value="1"/>
</dbReference>
<dbReference type="InterPro" id="IPR014816">
    <property type="entry name" value="tRNA_MeTrfase_Gcd14"/>
</dbReference>
<dbReference type="GO" id="GO:0030488">
    <property type="term" value="P:tRNA methylation"/>
    <property type="evidence" value="ECO:0007669"/>
    <property type="project" value="InterPro"/>
</dbReference>
<keyword evidence="4 11" id="KW-0489">Methyltransferase</keyword>
<dbReference type="FunFam" id="3.10.330.20:FF:000002">
    <property type="entry name" value="tRNA (adenine(58)-N(1))-methyltransferase catalytic subunit TRMT61A"/>
    <property type="match status" value="1"/>
</dbReference>
<evidence type="ECO:0000256" key="7">
    <source>
        <dbReference type="ARBA" id="ARBA00022694"/>
    </source>
</evidence>
<dbReference type="Gene3D" id="3.10.330.20">
    <property type="match status" value="1"/>
</dbReference>
<name>A0A9P8PBI4_9ASCO</name>
<dbReference type="OrthoDB" id="1925287at2759"/>
<evidence type="ECO:0000256" key="14">
    <source>
        <dbReference type="SAM" id="MobiDB-lite"/>
    </source>
</evidence>
<evidence type="ECO:0000256" key="10">
    <source>
        <dbReference type="ARBA" id="ARBA00063447"/>
    </source>
</evidence>
<evidence type="ECO:0000256" key="3">
    <source>
        <dbReference type="ARBA" id="ARBA00015963"/>
    </source>
</evidence>
<dbReference type="GeneID" id="70234145"/>
<dbReference type="EMBL" id="JAEUBE010000158">
    <property type="protein sequence ID" value="KAH3668424.1"/>
    <property type="molecule type" value="Genomic_DNA"/>
</dbReference>
<evidence type="ECO:0000313" key="17">
    <source>
        <dbReference type="Proteomes" id="UP000769157"/>
    </source>
</evidence>
<reference evidence="16" key="2">
    <citation type="submission" date="2021-01" db="EMBL/GenBank/DDBJ databases">
        <authorList>
            <person name="Schikora-Tamarit M.A."/>
        </authorList>
    </citation>
    <scope>NUCLEOTIDE SEQUENCE</scope>
    <source>
        <strain evidence="16">CBS6075</strain>
    </source>
</reference>
<keyword evidence="6 11" id="KW-0949">S-adenosyl-L-methionine</keyword>
<feature type="coiled-coil region" evidence="13">
    <location>
        <begin position="132"/>
        <end position="159"/>
    </location>
</feature>
<dbReference type="PIRSF" id="PIRSF017269">
    <property type="entry name" value="GCD14"/>
    <property type="match status" value="1"/>
</dbReference>
<dbReference type="Gene3D" id="3.40.50.150">
    <property type="entry name" value="Vaccinia Virus protein VP39"/>
    <property type="match status" value="1"/>
</dbReference>
<evidence type="ECO:0000256" key="11">
    <source>
        <dbReference type="PIRNR" id="PIRNR017269"/>
    </source>
</evidence>
<dbReference type="PROSITE" id="PS51620">
    <property type="entry name" value="SAM_TRM61"/>
    <property type="match status" value="1"/>
</dbReference>
<evidence type="ECO:0000256" key="2">
    <source>
        <dbReference type="ARBA" id="ARBA00012796"/>
    </source>
</evidence>
<keyword evidence="8 11" id="KW-0539">Nucleus</keyword>
<accession>A0A9P8PBI4</accession>
<comment type="similarity">
    <text evidence="11">Belongs to the class I-like SAM-binding methyltransferase superfamily. TRM61 family.</text>
</comment>
<evidence type="ECO:0000259" key="15">
    <source>
        <dbReference type="Pfam" id="PF08704"/>
    </source>
</evidence>
<comment type="caution">
    <text evidence="16">The sequence shown here is derived from an EMBL/GenBank/DDBJ whole genome shotgun (WGS) entry which is preliminary data.</text>
</comment>
<dbReference type="PANTHER" id="PTHR12133">
    <property type="entry name" value="TRNA (ADENINE(58)-N(1))-METHYLTRANSFERASE"/>
    <property type="match status" value="1"/>
</dbReference>
<feature type="domain" description="tRNA (adenine(58)-N(1))-methyltransferase catalytic subunit TRM61 C-terminal" evidence="15">
    <location>
        <begin position="62"/>
        <end position="325"/>
    </location>
</feature>
<feature type="compositionally biased region" description="Basic and acidic residues" evidence="14">
    <location>
        <begin position="266"/>
        <end position="285"/>
    </location>
</feature>
<dbReference type="AlphaFoldDB" id="A0A9P8PBI4"/>
<proteinExistence type="inferred from homology"/>
<dbReference type="CDD" id="cd02440">
    <property type="entry name" value="AdoMet_MTases"/>
    <property type="match status" value="1"/>
</dbReference>
<keyword evidence="7 11" id="KW-0819">tRNA processing</keyword>
<keyword evidence="13" id="KW-0175">Coiled coil</keyword>
<dbReference type="GO" id="GO:0005634">
    <property type="term" value="C:nucleus"/>
    <property type="evidence" value="ECO:0007669"/>
    <property type="project" value="UniProtKB-SubCell"/>
</dbReference>
<evidence type="ECO:0000313" key="16">
    <source>
        <dbReference type="EMBL" id="KAH3668424.1"/>
    </source>
</evidence>
<feature type="binding site" evidence="12">
    <location>
        <position position="133"/>
    </location>
    <ligand>
        <name>S-adenosyl-L-methionine</name>
        <dbReference type="ChEBI" id="CHEBI:59789"/>
    </ligand>
</feature>
<dbReference type="GO" id="GO:0031515">
    <property type="term" value="C:tRNA (m1A) methyltransferase complex"/>
    <property type="evidence" value="ECO:0007669"/>
    <property type="project" value="UniProtKB-UniRule"/>
</dbReference>
<dbReference type="Proteomes" id="UP000769157">
    <property type="component" value="Unassembled WGS sequence"/>
</dbReference>
<comment type="function">
    <text evidence="9 11">Catalytic subunit of tRNA (adenine-N(1)-)-methyltransferase, which catalyzes the formation of N(1)-methyladenine at position 58 (m1A58) in initiator methionyl-tRNA.</text>
</comment>
<keyword evidence="5 11" id="KW-0808">Transferase</keyword>
<sequence length="334" mass="37989">MFHHKKTIANGDLVLVYIGRDNLKPIFIKEGEVLQTRYGVFPHDSMIGKPFGSQITSTKNVGYIYLLRPTPELWTVSLPHRTQIVYTPDSSYIVQRMNVVGGSRVIEAGTGSGSFTHAFSRTVGPQGRVFSYEFHEQRYEQAKQEFESHQLENTTLTHRDVCNDGFSIDAPVDAQMVFLDLPSPWEAITHLPEVIAKDQTVEICCFSPCIEQVVKTVEALQQYGWTGIELTEVQAKQWEARKEMVRELDDAIERLRDVKKRQKEGLDLKKLPPKRDANGEEKDRGYNPFGKGRRIQEGEDGFSWQNVSKTGPELKTHTSYLLFARQTPTLGAKV</sequence>
<dbReference type="Pfam" id="PF08704">
    <property type="entry name" value="GCD14"/>
    <property type="match status" value="1"/>
</dbReference>
<comment type="catalytic activity">
    <reaction evidence="11">
        <text>adenosine(58) in tRNA + S-adenosyl-L-methionine = N(1)-methyladenosine(58) in tRNA + S-adenosyl-L-homocysteine + H(+)</text>
        <dbReference type="Rhea" id="RHEA:43152"/>
        <dbReference type="Rhea" id="RHEA-COMP:10365"/>
        <dbReference type="Rhea" id="RHEA-COMP:10366"/>
        <dbReference type="ChEBI" id="CHEBI:15378"/>
        <dbReference type="ChEBI" id="CHEBI:57856"/>
        <dbReference type="ChEBI" id="CHEBI:59789"/>
        <dbReference type="ChEBI" id="CHEBI:74411"/>
        <dbReference type="ChEBI" id="CHEBI:74491"/>
        <dbReference type="EC" id="2.1.1.220"/>
    </reaction>
</comment>
<comment type="subcellular location">
    <subcellularLocation>
        <location evidence="1 11">Nucleus</location>
    </subcellularLocation>
</comment>
<evidence type="ECO:0000256" key="4">
    <source>
        <dbReference type="ARBA" id="ARBA00022603"/>
    </source>
</evidence>
<dbReference type="RefSeq" id="XP_046062838.1">
    <property type="nucleotide sequence ID" value="XM_046203020.1"/>
</dbReference>
<dbReference type="GO" id="GO:0160107">
    <property type="term" value="F:tRNA (adenine(58)-N1)-methyltransferase activity"/>
    <property type="evidence" value="ECO:0007669"/>
    <property type="project" value="UniProtKB-EC"/>
</dbReference>
<gene>
    <name evidence="16" type="ORF">OGAPHI_002178</name>
</gene>
<evidence type="ECO:0000256" key="13">
    <source>
        <dbReference type="SAM" id="Coils"/>
    </source>
</evidence>
<reference evidence="16" key="1">
    <citation type="journal article" date="2021" name="Open Biol.">
        <title>Shared evolutionary footprints suggest mitochondrial oxidative damage underlies multiple complex I losses in fungi.</title>
        <authorList>
            <person name="Schikora-Tamarit M.A."/>
            <person name="Marcet-Houben M."/>
            <person name="Nosek J."/>
            <person name="Gabaldon T."/>
        </authorList>
    </citation>
    <scope>NUCLEOTIDE SEQUENCE</scope>
    <source>
        <strain evidence="16">CBS6075</strain>
    </source>
</reference>
<organism evidence="16 17">
    <name type="scientific">Ogataea philodendri</name>
    <dbReference type="NCBI Taxonomy" id="1378263"/>
    <lineage>
        <taxon>Eukaryota</taxon>
        <taxon>Fungi</taxon>
        <taxon>Dikarya</taxon>
        <taxon>Ascomycota</taxon>
        <taxon>Saccharomycotina</taxon>
        <taxon>Pichiomycetes</taxon>
        <taxon>Pichiales</taxon>
        <taxon>Pichiaceae</taxon>
        <taxon>Ogataea</taxon>
    </lineage>
</organism>
<feature type="binding site" evidence="12">
    <location>
        <position position="180"/>
    </location>
    <ligand>
        <name>S-adenosyl-L-methionine</name>
        <dbReference type="ChEBI" id="CHEBI:59789"/>
    </ligand>
</feature>
<feature type="region of interest" description="Disordered" evidence="14">
    <location>
        <begin position="266"/>
        <end position="295"/>
    </location>
</feature>
<dbReference type="InterPro" id="IPR049470">
    <property type="entry name" value="TRM61_C"/>
</dbReference>
<dbReference type="EC" id="2.1.1.220" evidence="2 11"/>
<evidence type="ECO:0000256" key="6">
    <source>
        <dbReference type="ARBA" id="ARBA00022691"/>
    </source>
</evidence>
<keyword evidence="17" id="KW-1185">Reference proteome</keyword>
<dbReference type="SUPFAM" id="SSF53335">
    <property type="entry name" value="S-adenosyl-L-methionine-dependent methyltransferases"/>
    <property type="match status" value="1"/>
</dbReference>
<evidence type="ECO:0000256" key="1">
    <source>
        <dbReference type="ARBA" id="ARBA00004123"/>
    </source>
</evidence>
<evidence type="ECO:0000256" key="8">
    <source>
        <dbReference type="ARBA" id="ARBA00023242"/>
    </source>
</evidence>
<evidence type="ECO:0000256" key="5">
    <source>
        <dbReference type="ARBA" id="ARBA00022679"/>
    </source>
</evidence>
<evidence type="ECO:0000256" key="12">
    <source>
        <dbReference type="PIRSR" id="PIRSR017269-1"/>
    </source>
</evidence>
<dbReference type="InterPro" id="IPR029063">
    <property type="entry name" value="SAM-dependent_MTases_sf"/>
</dbReference>
<evidence type="ECO:0000256" key="9">
    <source>
        <dbReference type="ARBA" id="ARBA00054081"/>
    </source>
</evidence>
<protein>
    <recommendedName>
        <fullName evidence="3 11">tRNA (adenine(58)-N(1))-methyltransferase catalytic subunit TRM61</fullName>
        <ecNumber evidence="2 11">2.1.1.220</ecNumber>
    </recommendedName>
</protein>